<name>A0A5D5AR46_9EURY</name>
<gene>
    <name evidence="2" type="ORF">FYC77_13480</name>
</gene>
<keyword evidence="3" id="KW-1185">Reference proteome</keyword>
<evidence type="ECO:0000313" key="2">
    <source>
        <dbReference type="EMBL" id="TYT61521.1"/>
    </source>
</evidence>
<protein>
    <submittedName>
        <fullName evidence="2">Uncharacterized protein</fullName>
    </submittedName>
</protein>
<evidence type="ECO:0000256" key="1">
    <source>
        <dbReference type="SAM" id="MobiDB-lite"/>
    </source>
</evidence>
<dbReference type="Proteomes" id="UP000324104">
    <property type="component" value="Unassembled WGS sequence"/>
</dbReference>
<dbReference type="EMBL" id="VTAW01000017">
    <property type="protein sequence ID" value="TYT61521.1"/>
    <property type="molecule type" value="Genomic_DNA"/>
</dbReference>
<dbReference type="InterPro" id="IPR055998">
    <property type="entry name" value="DUF7576"/>
</dbReference>
<reference evidence="2 3" key="1">
    <citation type="submission" date="2019-08" db="EMBL/GenBank/DDBJ databases">
        <title>Archaea genome.</title>
        <authorList>
            <person name="Kajale S."/>
            <person name="Shouche Y."/>
            <person name="Deshpande N."/>
            <person name="Sharma A."/>
        </authorList>
    </citation>
    <scope>NUCLEOTIDE SEQUENCE [LARGE SCALE GENOMIC DNA]</scope>
    <source>
        <strain evidence="2 3">ESP3B_9</strain>
    </source>
</reference>
<evidence type="ECO:0000313" key="3">
    <source>
        <dbReference type="Proteomes" id="UP000324104"/>
    </source>
</evidence>
<dbReference type="Pfam" id="PF24461">
    <property type="entry name" value="DUF7576"/>
    <property type="match status" value="1"/>
</dbReference>
<feature type="compositionally biased region" description="Basic and acidic residues" evidence="1">
    <location>
        <begin position="92"/>
        <end position="101"/>
    </location>
</feature>
<sequence>MGDSNADTIATSRVRRVDDVTTDDVRPELDIPIERSHVARLEGERSSSERVQCSTCDVVIEPQEYRLSWVVTARETTVERHYCSEPCLPDEATIRPSDRSDGSGASRDWSYCR</sequence>
<dbReference type="AlphaFoldDB" id="A0A5D5AR46"/>
<comment type="caution">
    <text evidence="2">The sequence shown here is derived from an EMBL/GenBank/DDBJ whole genome shotgun (WGS) entry which is preliminary data.</text>
</comment>
<proteinExistence type="predicted"/>
<organism evidence="2 3">
    <name type="scientific">Natrialba swarupiae</name>
    <dbReference type="NCBI Taxonomy" id="2448032"/>
    <lineage>
        <taxon>Archaea</taxon>
        <taxon>Methanobacteriati</taxon>
        <taxon>Methanobacteriota</taxon>
        <taxon>Stenosarchaea group</taxon>
        <taxon>Halobacteria</taxon>
        <taxon>Halobacteriales</taxon>
        <taxon>Natrialbaceae</taxon>
        <taxon>Natrialba</taxon>
    </lineage>
</organism>
<dbReference type="RefSeq" id="WP_149082018.1">
    <property type="nucleotide sequence ID" value="NZ_VTAW01000017.1"/>
</dbReference>
<feature type="compositionally biased region" description="Low complexity" evidence="1">
    <location>
        <begin position="102"/>
        <end position="113"/>
    </location>
</feature>
<accession>A0A5D5AR46</accession>
<feature type="region of interest" description="Disordered" evidence="1">
    <location>
        <begin position="89"/>
        <end position="113"/>
    </location>
</feature>